<proteinExistence type="predicted"/>
<name>A0A6G0TR86_APHGL</name>
<keyword evidence="1" id="KW-0812">Transmembrane</keyword>
<evidence type="ECO:0008006" key="4">
    <source>
        <dbReference type="Google" id="ProtNLM"/>
    </source>
</evidence>
<feature type="transmembrane region" description="Helical" evidence="1">
    <location>
        <begin position="110"/>
        <end position="131"/>
    </location>
</feature>
<keyword evidence="1" id="KW-1133">Transmembrane helix</keyword>
<organism evidence="2 3">
    <name type="scientific">Aphis glycines</name>
    <name type="common">Soybean aphid</name>
    <dbReference type="NCBI Taxonomy" id="307491"/>
    <lineage>
        <taxon>Eukaryota</taxon>
        <taxon>Metazoa</taxon>
        <taxon>Ecdysozoa</taxon>
        <taxon>Arthropoda</taxon>
        <taxon>Hexapoda</taxon>
        <taxon>Insecta</taxon>
        <taxon>Pterygota</taxon>
        <taxon>Neoptera</taxon>
        <taxon>Paraneoptera</taxon>
        <taxon>Hemiptera</taxon>
        <taxon>Sternorrhyncha</taxon>
        <taxon>Aphidomorpha</taxon>
        <taxon>Aphidoidea</taxon>
        <taxon>Aphididae</taxon>
        <taxon>Aphidini</taxon>
        <taxon>Aphis</taxon>
        <taxon>Aphis</taxon>
    </lineage>
</organism>
<dbReference type="Proteomes" id="UP000475862">
    <property type="component" value="Unassembled WGS sequence"/>
</dbReference>
<reference evidence="2 3" key="1">
    <citation type="submission" date="2019-08" db="EMBL/GenBank/DDBJ databases">
        <title>The genome of the soybean aphid Biotype 1, its phylome, world population structure and adaptation to the North American continent.</title>
        <authorList>
            <person name="Giordano R."/>
            <person name="Donthu R.K."/>
            <person name="Hernandez A.G."/>
            <person name="Wright C.L."/>
            <person name="Zimin A.V."/>
        </authorList>
    </citation>
    <scope>NUCLEOTIDE SEQUENCE [LARGE SCALE GENOMIC DNA]</scope>
    <source>
        <tissue evidence="2">Whole aphids</tissue>
    </source>
</reference>
<accession>A0A6G0TR86</accession>
<evidence type="ECO:0000313" key="2">
    <source>
        <dbReference type="EMBL" id="KAE9537444.1"/>
    </source>
</evidence>
<dbReference type="EMBL" id="VYZN01000018">
    <property type="protein sequence ID" value="KAE9537444.1"/>
    <property type="molecule type" value="Genomic_DNA"/>
</dbReference>
<gene>
    <name evidence="2" type="ORF">AGLY_006467</name>
</gene>
<keyword evidence="1" id="KW-0472">Membrane</keyword>
<sequence length="176" mass="20455">MDIRNVLTQPAAQKRKHVEMSDSNNSECDVTPSTSLTTEKCFENNLGEWVGRSSHMTASQKMEIFKHCWIPSKYYNFKKDAYGHKIIWRTDWLETYSPWLKYSKKVKSTLCLYCVLFSPINVSGVLGSFIIKSFTRYKHVHEHCKNHLTNQWHQNAIKSAKSFTEKSLLTLDNVGT</sequence>
<evidence type="ECO:0000256" key="1">
    <source>
        <dbReference type="SAM" id="Phobius"/>
    </source>
</evidence>
<evidence type="ECO:0000313" key="3">
    <source>
        <dbReference type="Proteomes" id="UP000475862"/>
    </source>
</evidence>
<dbReference type="OrthoDB" id="6596990at2759"/>
<dbReference type="AlphaFoldDB" id="A0A6G0TR86"/>
<keyword evidence="3" id="KW-1185">Reference proteome</keyword>
<protein>
    <recommendedName>
        <fullName evidence="4">TTF-type domain-containing protein</fullName>
    </recommendedName>
</protein>
<comment type="caution">
    <text evidence="2">The sequence shown here is derived from an EMBL/GenBank/DDBJ whole genome shotgun (WGS) entry which is preliminary data.</text>
</comment>